<evidence type="ECO:0000256" key="4">
    <source>
        <dbReference type="ARBA" id="ARBA00011907"/>
    </source>
</evidence>
<proteinExistence type="inferred from homology"/>
<comment type="catalytic activity">
    <reaction evidence="1">
        <text>Selective cleavage of Lys(or Arg)-|-Ile bond in complement subcomponent C1s to form the active form of C1s (EC 3.4.21.42).</text>
        <dbReference type="EC" id="3.4.21.41"/>
    </reaction>
</comment>
<dbReference type="SUPFAM" id="SSF57535">
    <property type="entry name" value="Complement control module/SCR domain"/>
    <property type="match status" value="6"/>
</dbReference>
<organism evidence="29 30">
    <name type="scientific">Atractosteus spatula</name>
    <name type="common">Alligator gar</name>
    <name type="synonym">Lepisosteus spatula</name>
    <dbReference type="NCBI Taxonomy" id="7917"/>
    <lineage>
        <taxon>Eukaryota</taxon>
        <taxon>Metazoa</taxon>
        <taxon>Chordata</taxon>
        <taxon>Craniata</taxon>
        <taxon>Vertebrata</taxon>
        <taxon>Euteleostomi</taxon>
        <taxon>Actinopterygii</taxon>
        <taxon>Neopterygii</taxon>
        <taxon>Holostei</taxon>
        <taxon>Semionotiformes</taxon>
        <taxon>Lepisosteidae</taxon>
        <taxon>Atractosteus</taxon>
    </lineage>
</organism>
<protein>
    <recommendedName>
        <fullName evidence="4">complement subcomponent C1r</fullName>
        <ecNumber evidence="4">3.4.21.41</ecNumber>
    </recommendedName>
</protein>
<dbReference type="PANTHER" id="PTHR24255:SF25">
    <property type="entry name" value="COMPLEMENT C1R SUBCOMPONENT"/>
    <property type="match status" value="1"/>
</dbReference>
<keyword evidence="14" id="KW-0378">Hydrolase</keyword>
<dbReference type="Pfam" id="PF00084">
    <property type="entry name" value="Sushi"/>
    <property type="match status" value="5"/>
</dbReference>
<evidence type="ECO:0000256" key="3">
    <source>
        <dbReference type="ARBA" id="ARBA00004613"/>
    </source>
</evidence>
<dbReference type="InterPro" id="IPR000742">
    <property type="entry name" value="EGF"/>
</dbReference>
<dbReference type="PROSITE" id="PS00135">
    <property type="entry name" value="TRYPSIN_SER"/>
    <property type="match status" value="1"/>
</dbReference>
<dbReference type="SUPFAM" id="SSF57196">
    <property type="entry name" value="EGF/Laminin"/>
    <property type="match status" value="2"/>
</dbReference>
<gene>
    <name evidence="29" type="primary">C1r_1</name>
    <name evidence="29" type="ORF">GTO95_0006674</name>
</gene>
<evidence type="ECO:0000256" key="19">
    <source>
        <dbReference type="ARBA" id="ARBA00023157"/>
    </source>
</evidence>
<dbReference type="GO" id="GO:0072562">
    <property type="term" value="C:blood microparticle"/>
    <property type="evidence" value="ECO:0007669"/>
    <property type="project" value="TreeGrafter"/>
</dbReference>
<dbReference type="Gene3D" id="2.10.25.10">
    <property type="entry name" value="Laminin"/>
    <property type="match status" value="2"/>
</dbReference>
<dbReference type="PROSITE" id="PS01186">
    <property type="entry name" value="EGF_2"/>
    <property type="match status" value="2"/>
</dbReference>
<evidence type="ECO:0000256" key="22">
    <source>
        <dbReference type="ARBA" id="ARBA00093383"/>
    </source>
</evidence>
<feature type="domain" description="Sushi" evidence="28">
    <location>
        <begin position="871"/>
        <end position="936"/>
    </location>
</feature>
<keyword evidence="20" id="KW-0325">Glycoprotein</keyword>
<evidence type="ECO:0000256" key="20">
    <source>
        <dbReference type="ARBA" id="ARBA00023180"/>
    </source>
</evidence>
<dbReference type="CDD" id="cd00033">
    <property type="entry name" value="CCP"/>
    <property type="match status" value="2"/>
</dbReference>
<feature type="domain" description="CUB" evidence="26">
    <location>
        <begin position="281"/>
        <end position="402"/>
    </location>
</feature>
<dbReference type="InterPro" id="IPR009003">
    <property type="entry name" value="Peptidase_S1_PA"/>
</dbReference>
<dbReference type="EMBL" id="JAAWVO010032594">
    <property type="protein sequence ID" value="MBN3316924.1"/>
    <property type="molecule type" value="Genomic_DNA"/>
</dbReference>
<dbReference type="PROSITE" id="PS50240">
    <property type="entry name" value="TRYPSIN_DOM"/>
    <property type="match status" value="2"/>
</dbReference>
<dbReference type="InterPro" id="IPR001314">
    <property type="entry name" value="Peptidase_S1A"/>
</dbReference>
<dbReference type="InterPro" id="IPR043504">
    <property type="entry name" value="Peptidase_S1_PA_chymotrypsin"/>
</dbReference>
<feature type="domain" description="CUB" evidence="26">
    <location>
        <begin position="1131"/>
        <end position="1242"/>
    </location>
</feature>
<evidence type="ECO:0000256" key="23">
    <source>
        <dbReference type="ARBA" id="ARBA00093536"/>
    </source>
</evidence>
<keyword evidence="17" id="KW-0391">Immunity</keyword>
<evidence type="ECO:0000256" key="11">
    <source>
        <dbReference type="ARBA" id="ARBA00022723"/>
    </source>
</evidence>
<evidence type="ECO:0000256" key="13">
    <source>
        <dbReference type="ARBA" id="ARBA00022737"/>
    </source>
</evidence>
<evidence type="ECO:0000256" key="21">
    <source>
        <dbReference type="ARBA" id="ARBA00024195"/>
    </source>
</evidence>
<evidence type="ECO:0000256" key="14">
    <source>
        <dbReference type="ARBA" id="ARBA00022801"/>
    </source>
</evidence>
<evidence type="ECO:0000259" key="26">
    <source>
        <dbReference type="PROSITE" id="PS01180"/>
    </source>
</evidence>
<dbReference type="Proteomes" id="UP000736164">
    <property type="component" value="Unassembled WGS sequence"/>
</dbReference>
<evidence type="ECO:0000256" key="1">
    <source>
        <dbReference type="ARBA" id="ARBA00001057"/>
    </source>
</evidence>
<evidence type="ECO:0000256" key="9">
    <source>
        <dbReference type="ARBA" id="ARBA00022659"/>
    </source>
</evidence>
<dbReference type="InterPro" id="IPR001881">
    <property type="entry name" value="EGF-like_Ca-bd_dom"/>
</dbReference>
<keyword evidence="9 25" id="KW-0768">Sushi</keyword>
<dbReference type="InterPro" id="IPR033116">
    <property type="entry name" value="TRYPSIN_SER"/>
</dbReference>
<keyword evidence="6" id="KW-0245">EGF-like domain</keyword>
<comment type="subunit">
    <text evidence="23">Core component of the complement C1 complex, a calcium-dependent complex composed of 1 molecule of the C1Q subcomplex, 2 molecules of C1R and 2 molecules of C1S. The C1Q subcomplex is composed 18 subunits: 3 chains of C1QA, C1QB, and C1QC trimerize to form 6 collagen-like triple helices connected to six globular ligand-recognition modules. Within the C1 complex, C1R is a dimer of identical chains, each of which is activated by cleavage into two chains, heavy and light, connected by disulfide bonds.</text>
</comment>
<dbReference type="GO" id="GO:0045087">
    <property type="term" value="P:innate immune response"/>
    <property type="evidence" value="ECO:0007669"/>
    <property type="project" value="UniProtKB-KW"/>
</dbReference>
<dbReference type="InterPro" id="IPR035976">
    <property type="entry name" value="Sushi/SCR/CCP_sf"/>
</dbReference>
<evidence type="ECO:0000256" key="16">
    <source>
        <dbReference type="ARBA" id="ARBA00022825"/>
    </source>
</evidence>
<feature type="domain" description="Peptidase S1" evidence="27">
    <location>
        <begin position="591"/>
        <end position="994"/>
    </location>
</feature>
<dbReference type="InterPro" id="IPR035914">
    <property type="entry name" value="Sperma_CUB_dom_sf"/>
</dbReference>
<keyword evidence="7" id="KW-0597">Phosphoprotein</keyword>
<feature type="domain" description="Sushi" evidence="28">
    <location>
        <begin position="217"/>
        <end position="283"/>
    </location>
</feature>
<evidence type="ECO:0000259" key="27">
    <source>
        <dbReference type="PROSITE" id="PS50240"/>
    </source>
</evidence>
<dbReference type="InterPro" id="IPR000859">
    <property type="entry name" value="CUB_dom"/>
</dbReference>
<dbReference type="SMART" id="SM00181">
    <property type="entry name" value="EGF"/>
    <property type="match status" value="2"/>
</dbReference>
<dbReference type="Pfam" id="PF00089">
    <property type="entry name" value="Trypsin"/>
    <property type="match status" value="2"/>
</dbReference>
<feature type="disulfide bond" evidence="24">
    <location>
        <begin position="1131"/>
        <end position="1158"/>
    </location>
</feature>
<dbReference type="EC" id="3.4.21.41" evidence="4"/>
<feature type="domain" description="Sushi" evidence="28">
    <location>
        <begin position="486"/>
        <end position="552"/>
    </location>
</feature>
<keyword evidence="5" id="KW-0964">Secreted</keyword>
<dbReference type="Gene3D" id="2.10.70.10">
    <property type="entry name" value="Complement Module, domain 1"/>
    <property type="match status" value="6"/>
</dbReference>
<feature type="domain" description="Sushi" evidence="28">
    <location>
        <begin position="1310"/>
        <end position="1378"/>
    </location>
</feature>
<dbReference type="PROSITE" id="PS50923">
    <property type="entry name" value="SUSHI"/>
    <property type="match status" value="5"/>
</dbReference>
<feature type="domain" description="Peptidase S1" evidence="27">
    <location>
        <begin position="1423"/>
        <end position="1682"/>
    </location>
</feature>
<dbReference type="Gene3D" id="2.60.120.290">
    <property type="entry name" value="Spermadhesin, CUB domain"/>
    <property type="match status" value="5"/>
</dbReference>
<dbReference type="PANTHER" id="PTHR24255">
    <property type="entry name" value="COMPLEMENT COMPONENT 1, S SUBCOMPONENT-RELATED"/>
    <property type="match status" value="1"/>
</dbReference>
<dbReference type="GO" id="GO:0031638">
    <property type="term" value="P:zymogen activation"/>
    <property type="evidence" value="ECO:0007669"/>
    <property type="project" value="TreeGrafter"/>
</dbReference>
<evidence type="ECO:0000259" key="28">
    <source>
        <dbReference type="PROSITE" id="PS50923"/>
    </source>
</evidence>
<dbReference type="PRINTS" id="PR00722">
    <property type="entry name" value="CHYMOTRYPSIN"/>
</dbReference>
<feature type="domain" description="Sushi" evidence="28">
    <location>
        <begin position="1244"/>
        <end position="1309"/>
    </location>
</feature>
<keyword evidence="11" id="KW-0479">Metal-binding</keyword>
<evidence type="ECO:0000256" key="2">
    <source>
        <dbReference type="ARBA" id="ARBA00004241"/>
    </source>
</evidence>
<dbReference type="InterPro" id="IPR049883">
    <property type="entry name" value="NOTCH1_EGF-like"/>
</dbReference>
<feature type="disulfide bond" evidence="24">
    <location>
        <begin position="808"/>
        <end position="835"/>
    </location>
</feature>
<dbReference type="SMART" id="SM00179">
    <property type="entry name" value="EGF_CA"/>
    <property type="match status" value="2"/>
</dbReference>
<evidence type="ECO:0000256" key="7">
    <source>
        <dbReference type="ARBA" id="ARBA00022553"/>
    </source>
</evidence>
<dbReference type="GO" id="GO:0005509">
    <property type="term" value="F:calcium ion binding"/>
    <property type="evidence" value="ECO:0007669"/>
    <property type="project" value="InterPro"/>
</dbReference>
<keyword evidence="12" id="KW-0732">Signal</keyword>
<dbReference type="Gene3D" id="2.40.10.10">
    <property type="entry name" value="Trypsin-like serine proteases"/>
    <property type="match status" value="3"/>
</dbReference>
<evidence type="ECO:0000256" key="25">
    <source>
        <dbReference type="PROSITE-ProRule" id="PRU00302"/>
    </source>
</evidence>
<dbReference type="FunFam" id="2.10.70.10:FF:000016">
    <property type="entry name" value="Mannan-binding lectin serine protease 1"/>
    <property type="match status" value="2"/>
</dbReference>
<feature type="domain" description="CUB" evidence="26">
    <location>
        <begin position="5"/>
        <end position="130"/>
    </location>
</feature>
<evidence type="ECO:0000256" key="17">
    <source>
        <dbReference type="ARBA" id="ARBA00022859"/>
    </source>
</evidence>
<dbReference type="SMART" id="SM00020">
    <property type="entry name" value="Tryp_SPc"/>
    <property type="match status" value="2"/>
</dbReference>
<reference evidence="29" key="1">
    <citation type="journal article" date="2021" name="Cell">
        <title>Tracing the genetic footprints of vertebrate landing in non-teleost ray-finned fishes.</title>
        <authorList>
            <person name="Bi X."/>
            <person name="Wang K."/>
            <person name="Yang L."/>
            <person name="Pan H."/>
            <person name="Jiang H."/>
            <person name="Wei Q."/>
            <person name="Fang M."/>
            <person name="Yu H."/>
            <person name="Zhu C."/>
            <person name="Cai Y."/>
            <person name="He Y."/>
            <person name="Gan X."/>
            <person name="Zeng H."/>
            <person name="Yu D."/>
            <person name="Zhu Y."/>
            <person name="Jiang H."/>
            <person name="Qiu Q."/>
            <person name="Yang H."/>
            <person name="Zhang Y.E."/>
            <person name="Wang W."/>
            <person name="Zhu M."/>
            <person name="He S."/>
            <person name="Zhang G."/>
        </authorList>
    </citation>
    <scope>NUCLEOTIDE SEQUENCE</scope>
    <source>
        <strain evidence="29">Allg_001</strain>
    </source>
</reference>
<dbReference type="Pfam" id="PF07645">
    <property type="entry name" value="EGF_CA"/>
    <property type="match status" value="2"/>
</dbReference>
<dbReference type="CDD" id="cd00054">
    <property type="entry name" value="EGF_CA"/>
    <property type="match status" value="2"/>
</dbReference>
<keyword evidence="8" id="KW-0399">Innate immunity</keyword>
<dbReference type="FunFam" id="2.40.10.10:FF:000002">
    <property type="entry name" value="Transmembrane protease serine"/>
    <property type="match status" value="1"/>
</dbReference>
<evidence type="ECO:0000256" key="8">
    <source>
        <dbReference type="ARBA" id="ARBA00022588"/>
    </source>
</evidence>
<comment type="similarity">
    <text evidence="21">Belongs to the peptidase S1 family. CLIP subfamily.</text>
</comment>
<comment type="caution">
    <text evidence="29">The sequence shown here is derived from an EMBL/GenBank/DDBJ whole genome shotgun (WGS) entry which is preliminary data.</text>
</comment>
<dbReference type="GO" id="GO:0009986">
    <property type="term" value="C:cell surface"/>
    <property type="evidence" value="ECO:0007669"/>
    <property type="project" value="UniProtKB-SubCell"/>
</dbReference>
<dbReference type="CDD" id="cd00190">
    <property type="entry name" value="Tryp_SPc"/>
    <property type="match status" value="2"/>
</dbReference>
<evidence type="ECO:0000256" key="10">
    <source>
        <dbReference type="ARBA" id="ARBA00022670"/>
    </source>
</evidence>
<feature type="non-terminal residue" evidence="29">
    <location>
        <position position="1684"/>
    </location>
</feature>
<keyword evidence="13" id="KW-0677">Repeat</keyword>
<keyword evidence="15" id="KW-0068">Autocatalytic cleavage</keyword>
<dbReference type="InterPro" id="IPR000436">
    <property type="entry name" value="Sushi_SCR_CCP_dom"/>
</dbReference>
<dbReference type="InterPro" id="IPR018097">
    <property type="entry name" value="EGF_Ca-bd_CS"/>
</dbReference>
<keyword evidence="18" id="KW-0180">Complement pathway</keyword>
<evidence type="ECO:0000256" key="18">
    <source>
        <dbReference type="ARBA" id="ARBA00022875"/>
    </source>
</evidence>
<keyword evidence="16" id="KW-0720">Serine protease</keyword>
<dbReference type="GO" id="GO:0004252">
    <property type="term" value="F:serine-type endopeptidase activity"/>
    <property type="evidence" value="ECO:0007669"/>
    <property type="project" value="UniProtKB-EC"/>
</dbReference>
<feature type="domain" description="CUB" evidence="26">
    <location>
        <begin position="808"/>
        <end position="1082"/>
    </location>
</feature>
<dbReference type="SUPFAM" id="SSF49854">
    <property type="entry name" value="Spermadhesin, CUB domain"/>
    <property type="match status" value="5"/>
</dbReference>
<dbReference type="SUPFAM" id="SSF50494">
    <property type="entry name" value="Trypsin-like serine proteases"/>
    <property type="match status" value="2"/>
</dbReference>
<dbReference type="PROSITE" id="PS01180">
    <property type="entry name" value="CUB"/>
    <property type="match status" value="4"/>
</dbReference>
<evidence type="ECO:0000256" key="12">
    <source>
        <dbReference type="ARBA" id="ARBA00022729"/>
    </source>
</evidence>
<dbReference type="SMART" id="SM00032">
    <property type="entry name" value="CCP"/>
    <property type="match status" value="6"/>
</dbReference>
<evidence type="ECO:0000313" key="29">
    <source>
        <dbReference type="EMBL" id="MBN3316924.1"/>
    </source>
</evidence>
<keyword evidence="10" id="KW-0645">Protease</keyword>
<dbReference type="InterPro" id="IPR001254">
    <property type="entry name" value="Trypsin_dom"/>
</dbReference>
<name>A0A8J7TB46_ATRSP</name>
<dbReference type="PROSITE" id="PS01187">
    <property type="entry name" value="EGF_CA"/>
    <property type="match status" value="2"/>
</dbReference>
<evidence type="ECO:0000256" key="24">
    <source>
        <dbReference type="PROSITE-ProRule" id="PRU00059"/>
    </source>
</evidence>
<dbReference type="CDD" id="cd00041">
    <property type="entry name" value="CUB"/>
    <property type="match status" value="4"/>
</dbReference>
<dbReference type="Pfam" id="PF00431">
    <property type="entry name" value="CUB"/>
    <property type="match status" value="3"/>
</dbReference>
<evidence type="ECO:0000256" key="15">
    <source>
        <dbReference type="ARBA" id="ARBA00022813"/>
    </source>
</evidence>
<dbReference type="FunFam" id="2.10.25.10:FF:000059">
    <property type="entry name" value="Mannan-binding lectin serine protease 1"/>
    <property type="match status" value="2"/>
</dbReference>
<evidence type="ECO:0000256" key="6">
    <source>
        <dbReference type="ARBA" id="ARBA00022536"/>
    </source>
</evidence>
<comment type="caution">
    <text evidence="25">Lacks conserved residue(s) required for the propagation of feature annotation.</text>
</comment>
<comment type="subcellular location">
    <subcellularLocation>
        <location evidence="2">Cell surface</location>
    </subcellularLocation>
    <subcellularLocation>
        <location evidence="3">Secreted</location>
    </subcellularLocation>
</comment>
<accession>A0A8J7TB46</accession>
<dbReference type="FunFam" id="2.60.120.290:FF:000012">
    <property type="entry name" value="mannan-binding lectin serine protease 1 isoform X1"/>
    <property type="match status" value="2"/>
</dbReference>
<keyword evidence="19 24" id="KW-1015">Disulfide bond</keyword>
<comment type="function">
    <text evidence="22">Serine protease component of the complement C1 complex, a multiprotein complex that initiates the classical pathway of the complement system, a cascade of proteins that leads to phagocytosis and breakdown of pathogens and signaling that strengthens the adaptive immune system. C1R catalyzes the first enzymatic step in the classical complement pathway: it is activated by the C1Q subcomplex of the C1 complex, which associates with IgG or IgM immunoglobulins complexed with antigens to form antigen-antibody complexes on the surface of pathogens. Immunoglobulin-binding promotes the autocatalytic cleavage and activation of C1R. Activated C1R then cleaves and activates C1S, the second protease of the classical complement pathway. It is unclear if C1R activates C1S within single, strained C1 complexes or between neighboring C1 complexes on surfaces.</text>
</comment>
<feature type="non-terminal residue" evidence="29">
    <location>
        <position position="1"/>
    </location>
</feature>
<dbReference type="GO" id="GO:0006958">
    <property type="term" value="P:complement activation, classical pathway"/>
    <property type="evidence" value="ECO:0007669"/>
    <property type="project" value="UniProtKB-KW"/>
</dbReference>
<evidence type="ECO:0000313" key="30">
    <source>
        <dbReference type="Proteomes" id="UP000736164"/>
    </source>
</evidence>
<evidence type="ECO:0000256" key="5">
    <source>
        <dbReference type="ARBA" id="ARBA00022525"/>
    </source>
</evidence>
<dbReference type="SMART" id="SM00042">
    <property type="entry name" value="CUB"/>
    <property type="match status" value="4"/>
</dbReference>
<keyword evidence="30" id="KW-1185">Reference proteome</keyword>
<sequence length="1684" mass="187771">CVFQCWGAVISGSIPVLYGEVQSPGYPAPYPPSLHEIWDLLVPEGYTLNLTFTNIDIELSEDCYYDSVMVRYTDRFLGRFCGQNHVSKGDHPGNYSIMSPGNSLHLVFKTDFSSPGGNRYNGFSAIYQAVDINECTTEFDKGYVCHHFCSNTLGGFVCSCRHGYQLQPDNSTCFRTHTYTTQRLKIQTLTCDEILKIYTVMCRTCSCDLLLTVVPAVDCGFPVAKNGTLRVVSAIPKTLFQNEIQFGCESKYYRLEGDDVYRCEAQGYWRSLNGSRDLPKCVAGSTPVLYGEVQSPGYPNPYHPSLNESWDLVVPQGYTLNLTFRHIDIEPSHDCYYDNLMVMFGKRFLGRFCGHNYVSKDDPSDSYSVMSPGNSLRLVFKTDASSPGPHRHSGFSAIYQAVGQSTCLCSSLAVHFECEEWHKLYFIDEYSSQCDNVNINVFKSGKHFCENSYIELLHVMTETEEILCCAGPDVFSDLLLTVVPAVDCGFPVAKNGTLRVVSKIPKTLFQNEIQFGCESKYYRLEGDDVYRCEAQGYWRSLNGSRDLPKCVEVIYLKNLLFLNKSLSFFCFSCFLSVCGEPEIGFSDFGRILGGSEAKPGQIPWQVYVKDPVGAGSLISDRWVLTAAQAIEGQDRPVLYGGTVDVENIESSNSAVILESEKVFIQPDSRTAPTRRKPSNFDNRIALVKLKSRAPLGPHLLPICLPVRKDDGTLILNRLGYVSGWGRTENGTSSSKLLYVKIPVKDRDTCFKRKAGKPVALSFTENMFCAVMCVHVWAWFLQVCHSKNLLPPSNSRFFTMSPSNVCVQCGGGVFIEPQGLISSPGYPNLSPPDLSCRYTIRVSIPGHADLLLCGGEAPAPIVSFSYEVRLEYHTDQRGDSRGWRLEYTTEQYRFRDYITVKCDTGYKLMMGEKEIGGYFSMCKSDGQWHLPLPECRIIDCGTPSNLLNGGVQFLSGSLNHYQSVIQYHCNAPYYVLERGVSGNRNTKEWDQAHQARSVRADWKGVPETKMNDEPTEYWTVDSQVMSGKRVLGRFCGQNSADEHHPGNSPILSPSNRLRLIFQSDSSSPGPHQHIGFKSFYQAIDVDECASPVQEGEEPLCQHYCHNILGGYLCSCRHGYELQPNNRTCQLQCGGGVFTEPQGVISSPGYPNLSPPDLSCRYTIRVEPGFHITLHFLGLFDIEHQLSQCPHHWLKVSIPGHADLLLCGSEAPAPIVSFSNEVRLEYHTDQRGDSRGWRLEYTTERVQCPSPRSISHGRVTPQFSKYRFRDYIRVKCDTGYKLMMGEKEIGGYFSMCKSDGQWHLPLPECCIIDCGAPSNLLNGGVQFLSGSLNHYQSVIQYHCNEPYYVLERGAVVNYTCAADRKWTDSNSNYIIPTCFPAALLKPMPWLLSKRNGQMRSSDQLTTNGQTVCGKPSASPSLTQRILGGQEAEEGAFPWQVFLNTFYGRAGAALIADRWILTAAHNVHSKKHSLQSLETIVESLEVYVGDNDVENILKNKLSVEAVFPHPGFSQSSTSFDNDLALIKLKEPVTVNRHIMPLCLPPEGAPYSPGSVGLPPETSFSLSYVSGWGVTEEDTISNKLKFIRLPVVEQEKCRSSIESQRGRQRDIPTLTDNMFCAGLPEGGKDTCQGDSGGAFTLQKGGSGGAFYAAGIVSWGIKCGEKGTYGVYTKVGNYLSWIKETMEKN</sequence>